<dbReference type="InterPro" id="IPR000408">
    <property type="entry name" value="Reg_chr_condens"/>
</dbReference>
<dbReference type="PANTHER" id="PTHR22870">
    <property type="entry name" value="REGULATOR OF CHROMOSOME CONDENSATION"/>
    <property type="match status" value="1"/>
</dbReference>
<dbReference type="PROSITE" id="PS50012">
    <property type="entry name" value="RCC1_3"/>
    <property type="match status" value="5"/>
</dbReference>
<dbReference type="AlphaFoldDB" id="A0A7R9JAZ8"/>
<dbReference type="InterPro" id="IPR051210">
    <property type="entry name" value="Ub_ligase/GEF_domain"/>
</dbReference>
<accession>A0A7R9JAZ8</accession>
<dbReference type="InterPro" id="IPR009091">
    <property type="entry name" value="RCC1/BLIP-II"/>
</dbReference>
<feature type="repeat" description="RCC1" evidence="2">
    <location>
        <begin position="78"/>
        <end position="129"/>
    </location>
</feature>
<gene>
    <name evidence="4" type="ORF">TCMB3V08_LOCUS8205</name>
</gene>
<dbReference type="InterPro" id="IPR058923">
    <property type="entry name" value="RCC1-like_dom"/>
</dbReference>
<feature type="repeat" description="RCC1" evidence="2">
    <location>
        <begin position="285"/>
        <end position="334"/>
    </location>
</feature>
<feature type="repeat" description="RCC1" evidence="2">
    <location>
        <begin position="231"/>
        <end position="284"/>
    </location>
</feature>
<proteinExistence type="predicted"/>
<evidence type="ECO:0000313" key="4">
    <source>
        <dbReference type="EMBL" id="CAD7575619.1"/>
    </source>
</evidence>
<dbReference type="PRINTS" id="PR00633">
    <property type="entry name" value="RCCNDNSATION"/>
</dbReference>
<evidence type="ECO:0000259" key="3">
    <source>
        <dbReference type="Pfam" id="PF25390"/>
    </source>
</evidence>
<feature type="repeat" description="RCC1" evidence="2">
    <location>
        <begin position="130"/>
        <end position="180"/>
    </location>
</feature>
<feature type="domain" description="RCC1-like" evidence="3">
    <location>
        <begin position="26"/>
        <end position="332"/>
    </location>
</feature>
<dbReference type="PANTHER" id="PTHR22870:SF408">
    <property type="entry name" value="OS09G0560450 PROTEIN"/>
    <property type="match status" value="1"/>
</dbReference>
<dbReference type="Pfam" id="PF25390">
    <property type="entry name" value="WD40_RLD"/>
    <property type="match status" value="1"/>
</dbReference>
<sequence length="336" mass="36292">MAWKEIEFANVLVVLSSTAEDREIEVRISGANSYGQLAQGFKSEQCPIPTKVCTDTDPASIVSIVGGGGHTMLLDKHGRLFGCGYNSKGQLGVEGKMEVLSFEQVTSLGDYAIESVACSWDSTFAITRCGRFFVWGSNTYGQLGVPKHEVTFSPTPIEVPLPTIQHVSSGLRHSAMVTKEGCVIVCGNIKERGPWDELFKKTEEENGVPGLPNIQKVVCGQHHTIAQSVDGRIFGWGDNKHGQLGLDPSTHPYVYTPLELQQLIAAPDNEVFTGWTHTAVLTDNGDVMSWGWNEHGNCGTGSLENVTTPAVLDTLRKTSLIGAGAGHSFAVIEPDY</sequence>
<keyword evidence="1" id="KW-0677">Repeat</keyword>
<dbReference type="EMBL" id="OE183395">
    <property type="protein sequence ID" value="CAD7575619.1"/>
    <property type="molecule type" value="Genomic_DNA"/>
</dbReference>
<organism evidence="4">
    <name type="scientific">Timema californicum</name>
    <name type="common">California timema</name>
    <name type="synonym">Walking stick</name>
    <dbReference type="NCBI Taxonomy" id="61474"/>
    <lineage>
        <taxon>Eukaryota</taxon>
        <taxon>Metazoa</taxon>
        <taxon>Ecdysozoa</taxon>
        <taxon>Arthropoda</taxon>
        <taxon>Hexapoda</taxon>
        <taxon>Insecta</taxon>
        <taxon>Pterygota</taxon>
        <taxon>Neoptera</taxon>
        <taxon>Polyneoptera</taxon>
        <taxon>Phasmatodea</taxon>
        <taxon>Timematodea</taxon>
        <taxon>Timematoidea</taxon>
        <taxon>Timematidae</taxon>
        <taxon>Timema</taxon>
    </lineage>
</organism>
<dbReference type="Gene3D" id="2.130.10.30">
    <property type="entry name" value="Regulator of chromosome condensation 1/beta-lactamase-inhibitor protein II"/>
    <property type="match status" value="2"/>
</dbReference>
<evidence type="ECO:0000256" key="2">
    <source>
        <dbReference type="PROSITE-ProRule" id="PRU00235"/>
    </source>
</evidence>
<protein>
    <submittedName>
        <fullName evidence="4">(California timema) hypothetical protein</fullName>
    </submittedName>
</protein>
<dbReference type="SUPFAM" id="SSF50985">
    <property type="entry name" value="RCC1/BLIP-II"/>
    <property type="match status" value="1"/>
</dbReference>
<name>A0A7R9JAZ8_TIMCA</name>
<reference evidence="4" key="1">
    <citation type="submission" date="2020-11" db="EMBL/GenBank/DDBJ databases">
        <authorList>
            <person name="Tran Van P."/>
        </authorList>
    </citation>
    <scope>NUCLEOTIDE SEQUENCE</scope>
</reference>
<evidence type="ECO:0000256" key="1">
    <source>
        <dbReference type="ARBA" id="ARBA00022737"/>
    </source>
</evidence>
<feature type="repeat" description="RCC1" evidence="2">
    <location>
        <begin position="24"/>
        <end position="77"/>
    </location>
</feature>